<evidence type="ECO:0000313" key="10">
    <source>
        <dbReference type="Proteomes" id="UP000662088"/>
    </source>
</evidence>
<dbReference type="EMBL" id="JACOOQ010000001">
    <property type="protein sequence ID" value="MBC5639017.1"/>
    <property type="molecule type" value="Genomic_DNA"/>
</dbReference>
<reference evidence="9" key="1">
    <citation type="submission" date="2020-08" db="EMBL/GenBank/DDBJ databases">
        <title>Genome public.</title>
        <authorList>
            <person name="Liu C."/>
            <person name="Sun Q."/>
        </authorList>
    </citation>
    <scope>NUCLEOTIDE SEQUENCE</scope>
    <source>
        <strain evidence="9">NSJ-42</strain>
    </source>
</reference>
<feature type="transmembrane region" description="Helical" evidence="7">
    <location>
        <begin position="268"/>
        <end position="293"/>
    </location>
</feature>
<dbReference type="GO" id="GO:0016757">
    <property type="term" value="F:glycosyltransferase activity"/>
    <property type="evidence" value="ECO:0007669"/>
    <property type="project" value="UniProtKB-KW"/>
</dbReference>
<dbReference type="InterPro" id="IPR050256">
    <property type="entry name" value="Glycosyltransferase_2"/>
</dbReference>
<keyword evidence="6 7" id="KW-0472">Membrane</keyword>
<accession>A0A8I0A6E5</accession>
<comment type="subcellular location">
    <subcellularLocation>
        <location evidence="1">Membrane</location>
        <topology evidence="1">Multi-pass membrane protein</topology>
    </subcellularLocation>
</comment>
<evidence type="ECO:0000313" key="9">
    <source>
        <dbReference type="EMBL" id="MBC5639017.1"/>
    </source>
</evidence>
<dbReference type="CDD" id="cd04187">
    <property type="entry name" value="DPM1_like_bac"/>
    <property type="match status" value="1"/>
</dbReference>
<keyword evidence="3 9" id="KW-0808">Transferase</keyword>
<keyword evidence="4 7" id="KW-0812">Transmembrane</keyword>
<evidence type="ECO:0000256" key="3">
    <source>
        <dbReference type="ARBA" id="ARBA00022679"/>
    </source>
</evidence>
<proteinExistence type="predicted"/>
<protein>
    <submittedName>
        <fullName evidence="9">Glycosyltransferase family 2 protein</fullName>
    </submittedName>
</protein>
<keyword evidence="10" id="KW-1185">Reference proteome</keyword>
<keyword evidence="5 7" id="KW-1133">Transmembrane helix</keyword>
<dbReference type="Proteomes" id="UP000662088">
    <property type="component" value="Unassembled WGS sequence"/>
</dbReference>
<evidence type="ECO:0000259" key="8">
    <source>
        <dbReference type="Pfam" id="PF00535"/>
    </source>
</evidence>
<sequence length="314" mass="35862">MKTIYLVLPCYNEEAVLHETSARLKIKMNQLISENKISKDSRITFVDDGSKDNTWSIIEELKESDELFAGIKLSRNRGHQNALLAGLMTVKDYCDAAISLDADLQDDVNVIDKFIDRFIDGCDVVYGVRSDRKTDTVFKRTTAQGFYKVMKLLGVDIVYNHADYRLMSKRALEALGEFEEVNLFLRGIVPLIGYRSDVVLYERSERFAGESKYPLKKMLSFAFEGITSFSVKPIKLILNLGMIMFTTSLLFLIYFITLWCLGKTVEGWATIVVSIWMLGGIQLLCLGIIGEYIGKIYIETKKRPKFIIDKFIKN</sequence>
<dbReference type="RefSeq" id="WP_186834439.1">
    <property type="nucleotide sequence ID" value="NZ_JACOOQ010000001.1"/>
</dbReference>
<comment type="caution">
    <text evidence="9">The sequence shown here is derived from an EMBL/GenBank/DDBJ whole genome shotgun (WGS) entry which is preliminary data.</text>
</comment>
<keyword evidence="2" id="KW-0328">Glycosyltransferase</keyword>
<dbReference type="Pfam" id="PF00535">
    <property type="entry name" value="Glycos_transf_2"/>
    <property type="match status" value="1"/>
</dbReference>
<gene>
    <name evidence="9" type="ORF">H8R92_00955</name>
</gene>
<evidence type="ECO:0000256" key="2">
    <source>
        <dbReference type="ARBA" id="ARBA00022676"/>
    </source>
</evidence>
<organism evidence="9 10">
    <name type="scientific">Clostridium lentum</name>
    <dbReference type="NCBI Taxonomy" id="2763037"/>
    <lineage>
        <taxon>Bacteria</taxon>
        <taxon>Bacillati</taxon>
        <taxon>Bacillota</taxon>
        <taxon>Clostridia</taxon>
        <taxon>Eubacteriales</taxon>
        <taxon>Clostridiaceae</taxon>
        <taxon>Clostridium</taxon>
    </lineage>
</organism>
<dbReference type="InterPro" id="IPR029044">
    <property type="entry name" value="Nucleotide-diphossugar_trans"/>
</dbReference>
<feature type="transmembrane region" description="Helical" evidence="7">
    <location>
        <begin position="236"/>
        <end position="256"/>
    </location>
</feature>
<dbReference type="InterPro" id="IPR001173">
    <property type="entry name" value="Glyco_trans_2-like"/>
</dbReference>
<feature type="domain" description="Glycosyltransferase 2-like" evidence="8">
    <location>
        <begin position="6"/>
        <end position="175"/>
    </location>
</feature>
<name>A0A8I0A6E5_9CLOT</name>
<evidence type="ECO:0000256" key="4">
    <source>
        <dbReference type="ARBA" id="ARBA00022692"/>
    </source>
</evidence>
<dbReference type="PANTHER" id="PTHR48090">
    <property type="entry name" value="UNDECAPRENYL-PHOSPHATE 4-DEOXY-4-FORMAMIDO-L-ARABINOSE TRANSFERASE-RELATED"/>
    <property type="match status" value="1"/>
</dbReference>
<dbReference type="AlphaFoldDB" id="A0A8I0A6E5"/>
<evidence type="ECO:0000256" key="6">
    <source>
        <dbReference type="ARBA" id="ARBA00023136"/>
    </source>
</evidence>
<dbReference type="GO" id="GO:0005886">
    <property type="term" value="C:plasma membrane"/>
    <property type="evidence" value="ECO:0007669"/>
    <property type="project" value="TreeGrafter"/>
</dbReference>
<dbReference type="PANTHER" id="PTHR48090:SF1">
    <property type="entry name" value="PROPHAGE BACTOPRENOL GLUCOSYL TRANSFERASE HOMOLOG"/>
    <property type="match status" value="1"/>
</dbReference>
<evidence type="ECO:0000256" key="5">
    <source>
        <dbReference type="ARBA" id="ARBA00022989"/>
    </source>
</evidence>
<dbReference type="Gene3D" id="3.90.550.10">
    <property type="entry name" value="Spore Coat Polysaccharide Biosynthesis Protein SpsA, Chain A"/>
    <property type="match status" value="1"/>
</dbReference>
<dbReference type="SUPFAM" id="SSF53448">
    <property type="entry name" value="Nucleotide-diphospho-sugar transferases"/>
    <property type="match status" value="1"/>
</dbReference>
<evidence type="ECO:0000256" key="1">
    <source>
        <dbReference type="ARBA" id="ARBA00004141"/>
    </source>
</evidence>
<evidence type="ECO:0000256" key="7">
    <source>
        <dbReference type="SAM" id="Phobius"/>
    </source>
</evidence>